<reference evidence="2" key="1">
    <citation type="submission" date="2023-10" db="EMBL/GenBank/DDBJ databases">
        <authorList>
            <person name="Chen Y."/>
            <person name="Shah S."/>
            <person name="Dougan E. K."/>
            <person name="Thang M."/>
            <person name="Chan C."/>
        </authorList>
    </citation>
    <scope>NUCLEOTIDE SEQUENCE [LARGE SCALE GENOMIC DNA]</scope>
</reference>
<protein>
    <submittedName>
        <fullName evidence="2">Uncharacterized protein</fullName>
    </submittedName>
</protein>
<gene>
    <name evidence="2" type="ORF">PCOR1329_LOCUS55703</name>
</gene>
<feature type="compositionally biased region" description="Polar residues" evidence="1">
    <location>
        <begin position="62"/>
        <end position="78"/>
    </location>
</feature>
<accession>A0ABN9VB82</accession>
<dbReference type="Proteomes" id="UP001189429">
    <property type="component" value="Unassembled WGS sequence"/>
</dbReference>
<feature type="region of interest" description="Disordered" evidence="1">
    <location>
        <begin position="56"/>
        <end position="78"/>
    </location>
</feature>
<sequence length="122" mass="13430">MTRWPRSSSSQNSSLAHLPDRGRRRRKAARRRGDEGASGQRCTICQAIALQAQKSWKRARTTKSGSPYNYIGTSSSGQTGESMLIAAVQKKVCNRKVLAQLPNPNQYTLHHLEGPCSMSATT</sequence>
<evidence type="ECO:0000256" key="1">
    <source>
        <dbReference type="SAM" id="MobiDB-lite"/>
    </source>
</evidence>
<keyword evidence="3" id="KW-1185">Reference proteome</keyword>
<organism evidence="2 3">
    <name type="scientific">Prorocentrum cordatum</name>
    <dbReference type="NCBI Taxonomy" id="2364126"/>
    <lineage>
        <taxon>Eukaryota</taxon>
        <taxon>Sar</taxon>
        <taxon>Alveolata</taxon>
        <taxon>Dinophyceae</taxon>
        <taxon>Prorocentrales</taxon>
        <taxon>Prorocentraceae</taxon>
        <taxon>Prorocentrum</taxon>
    </lineage>
</organism>
<evidence type="ECO:0000313" key="3">
    <source>
        <dbReference type="Proteomes" id="UP001189429"/>
    </source>
</evidence>
<feature type="region of interest" description="Disordered" evidence="1">
    <location>
        <begin position="1"/>
        <end position="40"/>
    </location>
</feature>
<evidence type="ECO:0000313" key="2">
    <source>
        <dbReference type="EMBL" id="CAK0869298.1"/>
    </source>
</evidence>
<dbReference type="EMBL" id="CAUYUJ010016837">
    <property type="protein sequence ID" value="CAK0869298.1"/>
    <property type="molecule type" value="Genomic_DNA"/>
</dbReference>
<proteinExistence type="predicted"/>
<comment type="caution">
    <text evidence="2">The sequence shown here is derived from an EMBL/GenBank/DDBJ whole genome shotgun (WGS) entry which is preliminary data.</text>
</comment>
<name>A0ABN9VB82_9DINO</name>